<gene>
    <name evidence="2" type="ORF">S03H2_62321</name>
</gene>
<dbReference type="AlphaFoldDB" id="X1J634"/>
<dbReference type="EMBL" id="BARU01040299">
    <property type="protein sequence ID" value="GAH76955.1"/>
    <property type="molecule type" value="Genomic_DNA"/>
</dbReference>
<feature type="non-terminal residue" evidence="2">
    <location>
        <position position="1"/>
    </location>
</feature>
<proteinExistence type="predicted"/>
<dbReference type="PANTHER" id="PTHR47978">
    <property type="match status" value="1"/>
</dbReference>
<dbReference type="CDD" id="cd00154">
    <property type="entry name" value="Rab"/>
    <property type="match status" value="1"/>
</dbReference>
<dbReference type="InterPro" id="IPR001806">
    <property type="entry name" value="Small_GTPase"/>
</dbReference>
<evidence type="ECO:0008006" key="3">
    <source>
        <dbReference type="Google" id="ProtNLM"/>
    </source>
</evidence>
<dbReference type="PROSITE" id="PS51419">
    <property type="entry name" value="RAB"/>
    <property type="match status" value="1"/>
</dbReference>
<dbReference type="Pfam" id="PF00071">
    <property type="entry name" value="Ras"/>
    <property type="match status" value="1"/>
</dbReference>
<protein>
    <recommendedName>
        <fullName evidence="3">GTP-binding protein</fullName>
    </recommendedName>
</protein>
<reference evidence="2" key="1">
    <citation type="journal article" date="2014" name="Front. Microbiol.">
        <title>High frequency of phylogenetically diverse reductive dehalogenase-homologous genes in deep subseafloor sedimentary metagenomes.</title>
        <authorList>
            <person name="Kawai M."/>
            <person name="Futagami T."/>
            <person name="Toyoda A."/>
            <person name="Takaki Y."/>
            <person name="Nishi S."/>
            <person name="Hori S."/>
            <person name="Arai W."/>
            <person name="Tsubouchi T."/>
            <person name="Morono Y."/>
            <person name="Uchiyama I."/>
            <person name="Ito T."/>
            <person name="Fujiyama A."/>
            <person name="Inagaki F."/>
            <person name="Takami H."/>
        </authorList>
    </citation>
    <scope>NUCLEOTIDE SEQUENCE</scope>
    <source>
        <strain evidence="2">Expedition CK06-06</strain>
    </source>
</reference>
<name>X1J634_9ZZZZ</name>
<sequence length="70" mass="7985">RFSSIRPMYYRGSLGAVLVFDLTNYASFEHLPQWIEEVRASIKEEIPVLLVGNKSDLIDQRVVSIGIVFT</sequence>
<dbReference type="SMART" id="SM00175">
    <property type="entry name" value="RAB"/>
    <property type="match status" value="1"/>
</dbReference>
<accession>X1J634</accession>
<organism evidence="2">
    <name type="scientific">marine sediment metagenome</name>
    <dbReference type="NCBI Taxonomy" id="412755"/>
    <lineage>
        <taxon>unclassified sequences</taxon>
        <taxon>metagenomes</taxon>
        <taxon>ecological metagenomes</taxon>
    </lineage>
</organism>
<evidence type="ECO:0000313" key="2">
    <source>
        <dbReference type="EMBL" id="GAH76955.1"/>
    </source>
</evidence>
<dbReference type="SUPFAM" id="SSF52540">
    <property type="entry name" value="P-loop containing nucleoside triphosphate hydrolases"/>
    <property type="match status" value="1"/>
</dbReference>
<evidence type="ECO:0000256" key="1">
    <source>
        <dbReference type="ARBA" id="ARBA00022741"/>
    </source>
</evidence>
<keyword evidence="1" id="KW-0547">Nucleotide-binding</keyword>
<dbReference type="GO" id="GO:0003924">
    <property type="term" value="F:GTPase activity"/>
    <property type="evidence" value="ECO:0007669"/>
    <property type="project" value="InterPro"/>
</dbReference>
<dbReference type="Gene3D" id="3.40.50.300">
    <property type="entry name" value="P-loop containing nucleotide triphosphate hydrolases"/>
    <property type="match status" value="1"/>
</dbReference>
<dbReference type="InterPro" id="IPR027417">
    <property type="entry name" value="P-loop_NTPase"/>
</dbReference>
<dbReference type="GO" id="GO:0005525">
    <property type="term" value="F:GTP binding"/>
    <property type="evidence" value="ECO:0007669"/>
    <property type="project" value="InterPro"/>
</dbReference>
<comment type="caution">
    <text evidence="2">The sequence shown here is derived from an EMBL/GenBank/DDBJ whole genome shotgun (WGS) entry which is preliminary data.</text>
</comment>